<reference evidence="2 3" key="1">
    <citation type="submission" date="2014-02" db="EMBL/GenBank/DDBJ databases">
        <title>The genome announcement of Streptomyces toyocaensis NRRL15009.</title>
        <authorList>
            <person name="Hong H.-J."/>
            <person name="Kwun M.J."/>
        </authorList>
    </citation>
    <scope>NUCLEOTIDE SEQUENCE [LARGE SCALE GENOMIC DNA]</scope>
    <source>
        <strain evidence="2 3">NRRL 15009</strain>
    </source>
</reference>
<gene>
    <name evidence="2" type="ORF">BU52_09965</name>
</gene>
<feature type="region of interest" description="Disordered" evidence="1">
    <location>
        <begin position="302"/>
        <end position="321"/>
    </location>
</feature>
<accession>A0A081XUV0</accession>
<dbReference type="Proteomes" id="UP000028341">
    <property type="component" value="Unassembled WGS sequence"/>
</dbReference>
<comment type="caution">
    <text evidence="2">The sequence shown here is derived from an EMBL/GenBank/DDBJ whole genome shotgun (WGS) entry which is preliminary data.</text>
</comment>
<name>A0A081XUV0_STRTO</name>
<evidence type="ECO:0000313" key="2">
    <source>
        <dbReference type="EMBL" id="KES07323.1"/>
    </source>
</evidence>
<organism evidence="2 3">
    <name type="scientific">Streptomyces toyocaensis</name>
    <dbReference type="NCBI Taxonomy" id="55952"/>
    <lineage>
        <taxon>Bacteria</taxon>
        <taxon>Bacillati</taxon>
        <taxon>Actinomycetota</taxon>
        <taxon>Actinomycetes</taxon>
        <taxon>Kitasatosporales</taxon>
        <taxon>Streptomycetaceae</taxon>
        <taxon>Streptomyces</taxon>
    </lineage>
</organism>
<dbReference type="EMBL" id="JFCB01000006">
    <property type="protein sequence ID" value="KES07323.1"/>
    <property type="molecule type" value="Genomic_DNA"/>
</dbReference>
<sequence>MSAPLPAHVTASITNLVGLIHSGRTISDDHLTRALEGLVQAGISIAESRQGASHNAAVIHPGLEVRASAHKAIDDDDAPLPPNACGAVFTPPRAARSDPRYQAPCALDRDHLKRDPHSAHQNRKGVSWGTRSGRRMTTTEKRNTAMAPTKEALKARTERLARQMTVRTVPGGRVTSRDSRGPATPLDAAQRALELAKPPQWGWTRSERRVVLERLEQTATALLQHALDHRAGDLAQRREIEGLQRELVNVRSALVPGCTVEVRQASLDRFTAAVRSLLTPLQDQDRITRSVVRRLNAQAEVAGRPAPQPAAHPWLADRSIA</sequence>
<evidence type="ECO:0000256" key="1">
    <source>
        <dbReference type="SAM" id="MobiDB-lite"/>
    </source>
</evidence>
<protein>
    <submittedName>
        <fullName evidence="2">Uncharacterized protein</fullName>
    </submittedName>
</protein>
<dbReference type="OrthoDB" id="9929588at2"/>
<feature type="region of interest" description="Disordered" evidence="1">
    <location>
        <begin position="114"/>
        <end position="135"/>
    </location>
</feature>
<dbReference type="STRING" id="55952.BU52_09965"/>
<proteinExistence type="predicted"/>
<evidence type="ECO:0000313" key="3">
    <source>
        <dbReference type="Proteomes" id="UP000028341"/>
    </source>
</evidence>
<dbReference type="eggNOG" id="ENOG50321TH">
    <property type="taxonomic scope" value="Bacteria"/>
</dbReference>
<keyword evidence="3" id="KW-1185">Reference proteome</keyword>
<dbReference type="RefSeq" id="WP_037931333.1">
    <property type="nucleotide sequence ID" value="NZ_JBFADL010000008.1"/>
</dbReference>
<dbReference type="AlphaFoldDB" id="A0A081XUV0"/>